<sequence length="100" mass="11323">MTIQDVCRFMKQRKRRGESSGCRCGRFKESGLSEVANDERYRHHSDAHANGSKELVDGVGKDKRAGSCCHFRLNQLLAEAQFVQHSRHVDPTAEPKHITS</sequence>
<proteinExistence type="predicted"/>
<protein>
    <submittedName>
        <fullName evidence="1">Uncharacterized protein</fullName>
    </submittedName>
</protein>
<reference evidence="1 2" key="1">
    <citation type="submission" date="2021-06" db="EMBL/GenBank/DDBJ databases">
        <authorList>
            <person name="Palmer J.M."/>
        </authorList>
    </citation>
    <scope>NUCLEOTIDE SEQUENCE [LARGE SCALE GENOMIC DNA]</scope>
    <source>
        <strain evidence="1 2">CL_MEX2019</strain>
        <tissue evidence="1">Muscle</tissue>
    </source>
</reference>
<dbReference type="Proteomes" id="UP001352852">
    <property type="component" value="Unassembled WGS sequence"/>
</dbReference>
<evidence type="ECO:0000313" key="1">
    <source>
        <dbReference type="EMBL" id="MED6282153.1"/>
    </source>
</evidence>
<dbReference type="EMBL" id="JAHUTJ010044999">
    <property type="protein sequence ID" value="MED6282153.1"/>
    <property type="molecule type" value="Genomic_DNA"/>
</dbReference>
<accession>A0ABU7E4I1</accession>
<name>A0ABU7E4I1_9TELE</name>
<keyword evidence="2" id="KW-1185">Reference proteome</keyword>
<evidence type="ECO:0000313" key="2">
    <source>
        <dbReference type="Proteomes" id="UP001352852"/>
    </source>
</evidence>
<comment type="caution">
    <text evidence="1">The sequence shown here is derived from an EMBL/GenBank/DDBJ whole genome shotgun (WGS) entry which is preliminary data.</text>
</comment>
<gene>
    <name evidence="1" type="ORF">CHARACLAT_029051</name>
</gene>
<organism evidence="1 2">
    <name type="scientific">Characodon lateralis</name>
    <dbReference type="NCBI Taxonomy" id="208331"/>
    <lineage>
        <taxon>Eukaryota</taxon>
        <taxon>Metazoa</taxon>
        <taxon>Chordata</taxon>
        <taxon>Craniata</taxon>
        <taxon>Vertebrata</taxon>
        <taxon>Euteleostomi</taxon>
        <taxon>Actinopterygii</taxon>
        <taxon>Neopterygii</taxon>
        <taxon>Teleostei</taxon>
        <taxon>Neoteleostei</taxon>
        <taxon>Acanthomorphata</taxon>
        <taxon>Ovalentaria</taxon>
        <taxon>Atherinomorphae</taxon>
        <taxon>Cyprinodontiformes</taxon>
        <taxon>Goodeidae</taxon>
        <taxon>Characodon</taxon>
    </lineage>
</organism>